<dbReference type="EMBL" id="JH687403">
    <property type="protein sequence ID" value="EIM79553.1"/>
    <property type="molecule type" value="Genomic_DNA"/>
</dbReference>
<protein>
    <submittedName>
        <fullName evidence="11">Cytochrome P450</fullName>
    </submittedName>
</protein>
<dbReference type="SUPFAM" id="SSF48264">
    <property type="entry name" value="Cytochrome P450"/>
    <property type="match status" value="1"/>
</dbReference>
<dbReference type="AlphaFoldDB" id="R7RXP1"/>
<dbReference type="Proteomes" id="UP000053927">
    <property type="component" value="Unassembled WGS sequence"/>
</dbReference>
<evidence type="ECO:0000256" key="7">
    <source>
        <dbReference type="ARBA" id="ARBA00023004"/>
    </source>
</evidence>
<evidence type="ECO:0000256" key="10">
    <source>
        <dbReference type="RuleBase" id="RU000461"/>
    </source>
</evidence>
<dbReference type="OrthoDB" id="2789670at2759"/>
<keyword evidence="6 10" id="KW-0560">Oxidoreductase</keyword>
<dbReference type="GeneID" id="18794789"/>
<dbReference type="RefSeq" id="XP_007311348.1">
    <property type="nucleotide sequence ID" value="XM_007311286.1"/>
</dbReference>
<evidence type="ECO:0000256" key="6">
    <source>
        <dbReference type="ARBA" id="ARBA00023002"/>
    </source>
</evidence>
<sequence>MWFELTPSFALLLCIILFVLYSLLQFPSRHALPPGPKPWPLIGNILDMPRKDESATFSQWGRTYGDIVYVRLLRRPLIILNSFEAATELMERRYTIYSDRPEFPMMNLIGHQWNLGFKPFGDEWATLRKLFTSKFSNGSALRAYQASQTASNAELLQSLLKDPNGFVEHIALRATQVVIDVTYGISVTSPNDHLIVVAERVMNAVSIALSPPLWIINPVSLVRSFMSLFGGLNSISIIRKWRSDLEELRNGPFEEAKLQLTKGHPRPSVVGNLLQDLGENGTQEAEELIRDCAAVAYGGAAETSTSSSLSFILAMVLNPSAMRKAQDELDRVVGNDRLPCFEDRPNLPYVTGMMKEVLRFHPPGVVGVPRQLKQDDEYKGYHIPAGSMVMVNIDGLMSDPSLYPEPEMFMPERYIVNGKFDCSRSTDPSRIAFGFGRRVCPGKLFAEDSLWIVIAQMLAVFTISPVDEKHPPPLSFEAGAISRPSPFPCIIRPRSEAAKHLVESAL</sequence>
<evidence type="ECO:0000256" key="1">
    <source>
        <dbReference type="ARBA" id="ARBA00001971"/>
    </source>
</evidence>
<dbReference type="CDD" id="cd11065">
    <property type="entry name" value="CYP64-like"/>
    <property type="match status" value="1"/>
</dbReference>
<dbReference type="InterPro" id="IPR050364">
    <property type="entry name" value="Cytochrome_P450_fung"/>
</dbReference>
<comment type="pathway">
    <text evidence="2">Secondary metabolite biosynthesis.</text>
</comment>
<dbReference type="KEGG" id="shs:STEHIDRAFT_106162"/>
<evidence type="ECO:0000256" key="8">
    <source>
        <dbReference type="ARBA" id="ARBA00023033"/>
    </source>
</evidence>
<comment type="cofactor">
    <cofactor evidence="1 9">
        <name>heme</name>
        <dbReference type="ChEBI" id="CHEBI:30413"/>
    </cofactor>
</comment>
<keyword evidence="12" id="KW-1185">Reference proteome</keyword>
<gene>
    <name evidence="11" type="ORF">STEHIDRAFT_106162</name>
</gene>
<evidence type="ECO:0000313" key="11">
    <source>
        <dbReference type="EMBL" id="EIM79553.1"/>
    </source>
</evidence>
<keyword evidence="4 9" id="KW-0349">Heme</keyword>
<comment type="similarity">
    <text evidence="3 10">Belongs to the cytochrome P450 family.</text>
</comment>
<dbReference type="InterPro" id="IPR001128">
    <property type="entry name" value="Cyt_P450"/>
</dbReference>
<reference evidence="12" key="1">
    <citation type="journal article" date="2012" name="Science">
        <title>The Paleozoic origin of enzymatic lignin decomposition reconstructed from 31 fungal genomes.</title>
        <authorList>
            <person name="Floudas D."/>
            <person name="Binder M."/>
            <person name="Riley R."/>
            <person name="Barry K."/>
            <person name="Blanchette R.A."/>
            <person name="Henrissat B."/>
            <person name="Martinez A.T."/>
            <person name="Otillar R."/>
            <person name="Spatafora J.W."/>
            <person name="Yadav J.S."/>
            <person name="Aerts A."/>
            <person name="Benoit I."/>
            <person name="Boyd A."/>
            <person name="Carlson A."/>
            <person name="Copeland A."/>
            <person name="Coutinho P.M."/>
            <person name="de Vries R.P."/>
            <person name="Ferreira P."/>
            <person name="Findley K."/>
            <person name="Foster B."/>
            <person name="Gaskell J."/>
            <person name="Glotzer D."/>
            <person name="Gorecki P."/>
            <person name="Heitman J."/>
            <person name="Hesse C."/>
            <person name="Hori C."/>
            <person name="Igarashi K."/>
            <person name="Jurgens J.A."/>
            <person name="Kallen N."/>
            <person name="Kersten P."/>
            <person name="Kohler A."/>
            <person name="Kuees U."/>
            <person name="Kumar T.K.A."/>
            <person name="Kuo A."/>
            <person name="LaButti K."/>
            <person name="Larrondo L.F."/>
            <person name="Lindquist E."/>
            <person name="Ling A."/>
            <person name="Lombard V."/>
            <person name="Lucas S."/>
            <person name="Lundell T."/>
            <person name="Martin R."/>
            <person name="McLaughlin D.J."/>
            <person name="Morgenstern I."/>
            <person name="Morin E."/>
            <person name="Murat C."/>
            <person name="Nagy L.G."/>
            <person name="Nolan M."/>
            <person name="Ohm R.A."/>
            <person name="Patyshakuliyeva A."/>
            <person name="Rokas A."/>
            <person name="Ruiz-Duenas F.J."/>
            <person name="Sabat G."/>
            <person name="Salamov A."/>
            <person name="Samejima M."/>
            <person name="Schmutz J."/>
            <person name="Slot J.C."/>
            <person name="St John F."/>
            <person name="Stenlid J."/>
            <person name="Sun H."/>
            <person name="Sun S."/>
            <person name="Syed K."/>
            <person name="Tsang A."/>
            <person name="Wiebenga A."/>
            <person name="Young D."/>
            <person name="Pisabarro A."/>
            <person name="Eastwood D.C."/>
            <person name="Martin F."/>
            <person name="Cullen D."/>
            <person name="Grigoriev I.V."/>
            <person name="Hibbett D.S."/>
        </authorList>
    </citation>
    <scope>NUCLEOTIDE SEQUENCE [LARGE SCALE GENOMIC DNA]</scope>
    <source>
        <strain evidence="12">FP-91666</strain>
    </source>
</reference>
<dbReference type="PANTHER" id="PTHR46300">
    <property type="entry name" value="P450, PUTATIVE (EUROFUNG)-RELATED-RELATED"/>
    <property type="match status" value="1"/>
</dbReference>
<dbReference type="OMA" id="YDSHRAT"/>
<dbReference type="GO" id="GO:0020037">
    <property type="term" value="F:heme binding"/>
    <property type="evidence" value="ECO:0007669"/>
    <property type="project" value="InterPro"/>
</dbReference>
<feature type="binding site" description="axial binding residue" evidence="9">
    <location>
        <position position="440"/>
    </location>
    <ligand>
        <name>heme</name>
        <dbReference type="ChEBI" id="CHEBI:30413"/>
    </ligand>
    <ligandPart>
        <name>Fe</name>
        <dbReference type="ChEBI" id="CHEBI:18248"/>
    </ligandPart>
</feature>
<keyword evidence="7 9" id="KW-0408">Iron</keyword>
<evidence type="ECO:0000256" key="3">
    <source>
        <dbReference type="ARBA" id="ARBA00010617"/>
    </source>
</evidence>
<dbReference type="InterPro" id="IPR036396">
    <property type="entry name" value="Cyt_P450_sf"/>
</dbReference>
<dbReference type="PRINTS" id="PR00463">
    <property type="entry name" value="EP450I"/>
</dbReference>
<dbReference type="InterPro" id="IPR017972">
    <property type="entry name" value="Cyt_P450_CS"/>
</dbReference>
<accession>R7RXP1</accession>
<dbReference type="PROSITE" id="PS00086">
    <property type="entry name" value="CYTOCHROME_P450"/>
    <property type="match status" value="1"/>
</dbReference>
<dbReference type="GO" id="GO:0016705">
    <property type="term" value="F:oxidoreductase activity, acting on paired donors, with incorporation or reduction of molecular oxygen"/>
    <property type="evidence" value="ECO:0007669"/>
    <property type="project" value="InterPro"/>
</dbReference>
<keyword evidence="5 9" id="KW-0479">Metal-binding</keyword>
<evidence type="ECO:0000256" key="2">
    <source>
        <dbReference type="ARBA" id="ARBA00005179"/>
    </source>
</evidence>
<dbReference type="PANTHER" id="PTHR46300:SF7">
    <property type="entry name" value="P450, PUTATIVE (EUROFUNG)-RELATED"/>
    <property type="match status" value="1"/>
</dbReference>
<dbReference type="eggNOG" id="KOG0156">
    <property type="taxonomic scope" value="Eukaryota"/>
</dbReference>
<evidence type="ECO:0000256" key="5">
    <source>
        <dbReference type="ARBA" id="ARBA00022723"/>
    </source>
</evidence>
<dbReference type="GO" id="GO:0004497">
    <property type="term" value="F:monooxygenase activity"/>
    <property type="evidence" value="ECO:0007669"/>
    <property type="project" value="UniProtKB-KW"/>
</dbReference>
<evidence type="ECO:0000256" key="4">
    <source>
        <dbReference type="ARBA" id="ARBA00022617"/>
    </source>
</evidence>
<organism evidence="11 12">
    <name type="scientific">Stereum hirsutum (strain FP-91666)</name>
    <name type="common">White-rot fungus</name>
    <dbReference type="NCBI Taxonomy" id="721885"/>
    <lineage>
        <taxon>Eukaryota</taxon>
        <taxon>Fungi</taxon>
        <taxon>Dikarya</taxon>
        <taxon>Basidiomycota</taxon>
        <taxon>Agaricomycotina</taxon>
        <taxon>Agaricomycetes</taxon>
        <taxon>Russulales</taxon>
        <taxon>Stereaceae</taxon>
        <taxon>Stereum</taxon>
    </lineage>
</organism>
<dbReference type="PRINTS" id="PR00385">
    <property type="entry name" value="P450"/>
</dbReference>
<name>R7RXP1_STEHR</name>
<dbReference type="InterPro" id="IPR002401">
    <property type="entry name" value="Cyt_P450_E_grp-I"/>
</dbReference>
<keyword evidence="8 10" id="KW-0503">Monooxygenase</keyword>
<evidence type="ECO:0000256" key="9">
    <source>
        <dbReference type="PIRSR" id="PIRSR602401-1"/>
    </source>
</evidence>
<dbReference type="Pfam" id="PF00067">
    <property type="entry name" value="p450"/>
    <property type="match status" value="1"/>
</dbReference>
<proteinExistence type="inferred from homology"/>
<dbReference type="Gene3D" id="1.10.630.10">
    <property type="entry name" value="Cytochrome P450"/>
    <property type="match status" value="1"/>
</dbReference>
<dbReference type="GO" id="GO:0005506">
    <property type="term" value="F:iron ion binding"/>
    <property type="evidence" value="ECO:0007669"/>
    <property type="project" value="InterPro"/>
</dbReference>
<evidence type="ECO:0000313" key="12">
    <source>
        <dbReference type="Proteomes" id="UP000053927"/>
    </source>
</evidence>